<reference evidence="8" key="1">
    <citation type="journal article" date="2021" name="PeerJ">
        <title>Extensive microbial diversity within the chicken gut microbiome revealed by metagenomics and culture.</title>
        <authorList>
            <person name="Gilroy R."/>
            <person name="Ravi A."/>
            <person name="Getino M."/>
            <person name="Pursley I."/>
            <person name="Horton D.L."/>
            <person name="Alikhan N.F."/>
            <person name="Baker D."/>
            <person name="Gharbi K."/>
            <person name="Hall N."/>
            <person name="Watson M."/>
            <person name="Adriaenssens E.M."/>
            <person name="Foster-Nyarko E."/>
            <person name="Jarju S."/>
            <person name="Secka A."/>
            <person name="Antonio M."/>
            <person name="Oren A."/>
            <person name="Chaudhuri R.R."/>
            <person name="La Ragione R."/>
            <person name="Hildebrand F."/>
            <person name="Pallen M.J."/>
        </authorList>
    </citation>
    <scope>NUCLEOTIDE SEQUENCE</scope>
    <source>
        <strain evidence="8">CHK178-16964</strain>
    </source>
</reference>
<dbReference type="SMART" id="SM00267">
    <property type="entry name" value="GGDEF"/>
    <property type="match status" value="1"/>
</dbReference>
<accession>A0A9D2HI09</accession>
<dbReference type="SUPFAM" id="SSF141868">
    <property type="entry name" value="EAL domain-like"/>
    <property type="match status" value="1"/>
</dbReference>
<dbReference type="PROSITE" id="PS50110">
    <property type="entry name" value="RESPONSE_REGULATORY"/>
    <property type="match status" value="1"/>
</dbReference>
<dbReference type="InterPro" id="IPR000014">
    <property type="entry name" value="PAS"/>
</dbReference>
<dbReference type="CDD" id="cd01948">
    <property type="entry name" value="EAL"/>
    <property type="match status" value="1"/>
</dbReference>
<dbReference type="Pfam" id="PF00072">
    <property type="entry name" value="Response_reg"/>
    <property type="match status" value="1"/>
</dbReference>
<dbReference type="Pfam" id="PF00563">
    <property type="entry name" value="EAL"/>
    <property type="match status" value="1"/>
</dbReference>
<dbReference type="Gene3D" id="3.40.50.2300">
    <property type="match status" value="1"/>
</dbReference>
<dbReference type="InterPro" id="IPR052155">
    <property type="entry name" value="Biofilm_reg_signaling"/>
</dbReference>
<feature type="domain" description="GGDEF" evidence="7">
    <location>
        <begin position="303"/>
        <end position="431"/>
    </location>
</feature>
<dbReference type="Pfam" id="PF00990">
    <property type="entry name" value="GGDEF"/>
    <property type="match status" value="1"/>
</dbReference>
<feature type="domain" description="Response regulatory" evidence="4">
    <location>
        <begin position="6"/>
        <end position="120"/>
    </location>
</feature>
<protein>
    <recommendedName>
        <fullName evidence="1">Stage 0 sporulation protein A homolog</fullName>
    </recommendedName>
</protein>
<evidence type="ECO:0000313" key="9">
    <source>
        <dbReference type="Proteomes" id="UP000823900"/>
    </source>
</evidence>
<dbReference type="InterPro" id="IPR001789">
    <property type="entry name" value="Sig_transdc_resp-reg_receiver"/>
</dbReference>
<dbReference type="Proteomes" id="UP000823900">
    <property type="component" value="Unassembled WGS sequence"/>
</dbReference>
<evidence type="ECO:0000256" key="1">
    <source>
        <dbReference type="ARBA" id="ARBA00018672"/>
    </source>
</evidence>
<evidence type="ECO:0000259" key="7">
    <source>
        <dbReference type="PROSITE" id="PS50887"/>
    </source>
</evidence>
<dbReference type="InterPro" id="IPR043128">
    <property type="entry name" value="Rev_trsase/Diguanyl_cyclase"/>
</dbReference>
<dbReference type="InterPro" id="IPR011006">
    <property type="entry name" value="CheY-like_superfamily"/>
</dbReference>
<sequence>MMAEHTMLLVDDVDMNLEILETIFEEHFRILKAHNGIEALDILKHDKVDIVILDIVMPVMDGFETLERIRSDKALMDIPVVVSTAEGGENEERALIDGADDFIVKPYSPVVVYKRVENILVKHVLEQQKLRDALVESKEEYNSLADSVSGGISVWKVTDKVEVLYFNDGLCEIIGCTRDEFSALYKDDLSRILHPDDYKNVMDKLRRTKELGYKINSVHRIRKKNGEVIWVNLTAVLYKIEDGAPIYRAVEVDVTESKNNELLIEQQNQELSHALEYDSLTDIYNWRGFCNRTAIFLQEHDYRDYVIMKLDIERFKVINELYGMAIGDKILCAVAECMEKCLKGAAVYGRLDADNFAICMPDDKTYIADVREAIQSSVRAAFIYHNTKVYFGIYPITDKNMPVDLMCDRATLALETVKGQYSRNYAVFDEKLHQKVLLEQEFNNEMDWALKTGQFHVYIQPVVSLDTGKIVSGEALIRWFHPEKGIISPGDFIPFFERNGFIVKLDAYIREEVVKILEKTPVSVNISRLEFYAPEFSKNLIALVEKHHVDPSLLRLEITESAYMDDPEQLLREMDILRRSGFKILIDDFGSGYSSLNMLKDASADIIKLDMKFLSGNDSYGREKNILASMVRMAREIGMETVAEGIETEEQAAFLKKMGCEYGQGYYYAKPMPLEEFLKKVEDTRLN</sequence>
<dbReference type="PROSITE" id="PS50112">
    <property type="entry name" value="PAS"/>
    <property type="match status" value="1"/>
</dbReference>
<dbReference type="InterPro" id="IPR035965">
    <property type="entry name" value="PAS-like_dom_sf"/>
</dbReference>
<dbReference type="NCBIfam" id="TIGR00254">
    <property type="entry name" value="GGDEF"/>
    <property type="match status" value="1"/>
</dbReference>
<organism evidence="8 9">
    <name type="scientific">Candidatus Lachnoclostridium stercoravium</name>
    <dbReference type="NCBI Taxonomy" id="2838633"/>
    <lineage>
        <taxon>Bacteria</taxon>
        <taxon>Bacillati</taxon>
        <taxon>Bacillota</taxon>
        <taxon>Clostridia</taxon>
        <taxon>Lachnospirales</taxon>
        <taxon>Lachnospiraceae</taxon>
    </lineage>
</organism>
<feature type="domain" description="PAS" evidence="5">
    <location>
        <begin position="137"/>
        <end position="212"/>
    </location>
</feature>
<reference evidence="8" key="2">
    <citation type="submission" date="2021-04" db="EMBL/GenBank/DDBJ databases">
        <authorList>
            <person name="Gilroy R."/>
        </authorList>
    </citation>
    <scope>NUCLEOTIDE SEQUENCE</scope>
    <source>
        <strain evidence="8">CHK178-16964</strain>
    </source>
</reference>
<dbReference type="PROSITE" id="PS50883">
    <property type="entry name" value="EAL"/>
    <property type="match status" value="1"/>
</dbReference>
<dbReference type="InterPro" id="IPR029787">
    <property type="entry name" value="Nucleotide_cyclase"/>
</dbReference>
<dbReference type="EMBL" id="DWZA01000041">
    <property type="protein sequence ID" value="HJA70864.1"/>
    <property type="molecule type" value="Genomic_DNA"/>
</dbReference>
<dbReference type="InterPro" id="IPR035919">
    <property type="entry name" value="EAL_sf"/>
</dbReference>
<dbReference type="Pfam" id="PF08447">
    <property type="entry name" value="PAS_3"/>
    <property type="match status" value="1"/>
</dbReference>
<dbReference type="SUPFAM" id="SSF52172">
    <property type="entry name" value="CheY-like"/>
    <property type="match status" value="1"/>
</dbReference>
<gene>
    <name evidence="8" type="ORF">IAA07_04690</name>
</gene>
<dbReference type="Gene3D" id="3.20.20.450">
    <property type="entry name" value="EAL domain"/>
    <property type="match status" value="1"/>
</dbReference>
<dbReference type="InterPro" id="IPR000160">
    <property type="entry name" value="GGDEF_dom"/>
</dbReference>
<dbReference type="PANTHER" id="PTHR44757:SF2">
    <property type="entry name" value="BIOFILM ARCHITECTURE MAINTENANCE PROTEIN MBAA"/>
    <property type="match status" value="1"/>
</dbReference>
<dbReference type="SUPFAM" id="SSF55073">
    <property type="entry name" value="Nucleotide cyclase"/>
    <property type="match status" value="1"/>
</dbReference>
<dbReference type="PROSITE" id="PS50887">
    <property type="entry name" value="GGDEF"/>
    <property type="match status" value="1"/>
</dbReference>
<dbReference type="AlphaFoldDB" id="A0A9D2HI09"/>
<name>A0A9D2HI09_9FIRM</name>
<dbReference type="InterPro" id="IPR013655">
    <property type="entry name" value="PAS_fold_3"/>
</dbReference>
<dbReference type="InterPro" id="IPR001633">
    <property type="entry name" value="EAL_dom"/>
</dbReference>
<proteinExistence type="predicted"/>
<comment type="caution">
    <text evidence="8">The sequence shown here is derived from an EMBL/GenBank/DDBJ whole genome shotgun (WGS) entry which is preliminary data.</text>
</comment>
<feature type="domain" description="EAL" evidence="6">
    <location>
        <begin position="439"/>
        <end position="685"/>
    </location>
</feature>
<dbReference type="CDD" id="cd00130">
    <property type="entry name" value="PAS"/>
    <property type="match status" value="1"/>
</dbReference>
<dbReference type="GO" id="GO:0000160">
    <property type="term" value="P:phosphorelay signal transduction system"/>
    <property type="evidence" value="ECO:0007669"/>
    <property type="project" value="InterPro"/>
</dbReference>
<feature type="modified residue" description="4-aspartylphosphate" evidence="3">
    <location>
        <position position="54"/>
    </location>
</feature>
<evidence type="ECO:0000259" key="4">
    <source>
        <dbReference type="PROSITE" id="PS50110"/>
    </source>
</evidence>
<evidence type="ECO:0000256" key="2">
    <source>
        <dbReference type="ARBA" id="ARBA00024867"/>
    </source>
</evidence>
<evidence type="ECO:0000256" key="3">
    <source>
        <dbReference type="PROSITE-ProRule" id="PRU00169"/>
    </source>
</evidence>
<dbReference type="SMART" id="SM00448">
    <property type="entry name" value="REC"/>
    <property type="match status" value="1"/>
</dbReference>
<evidence type="ECO:0000313" key="8">
    <source>
        <dbReference type="EMBL" id="HJA70864.1"/>
    </source>
</evidence>
<dbReference type="Gene3D" id="3.30.70.270">
    <property type="match status" value="1"/>
</dbReference>
<evidence type="ECO:0000259" key="6">
    <source>
        <dbReference type="PROSITE" id="PS50883"/>
    </source>
</evidence>
<dbReference type="SUPFAM" id="SSF55785">
    <property type="entry name" value="PYP-like sensor domain (PAS domain)"/>
    <property type="match status" value="1"/>
</dbReference>
<dbReference type="PANTHER" id="PTHR44757">
    <property type="entry name" value="DIGUANYLATE CYCLASE DGCP"/>
    <property type="match status" value="1"/>
</dbReference>
<keyword evidence="3" id="KW-0597">Phosphoprotein</keyword>
<dbReference type="Gene3D" id="3.30.450.20">
    <property type="entry name" value="PAS domain"/>
    <property type="match status" value="1"/>
</dbReference>
<dbReference type="SMART" id="SM00052">
    <property type="entry name" value="EAL"/>
    <property type="match status" value="1"/>
</dbReference>
<dbReference type="CDD" id="cd01949">
    <property type="entry name" value="GGDEF"/>
    <property type="match status" value="1"/>
</dbReference>
<dbReference type="NCBIfam" id="TIGR00229">
    <property type="entry name" value="sensory_box"/>
    <property type="match status" value="1"/>
</dbReference>
<comment type="function">
    <text evidence="2">May play the central regulatory role in sporulation. It may be an element of the effector pathway responsible for the activation of sporulation genes in response to nutritional stress. Spo0A may act in concert with spo0H (a sigma factor) to control the expression of some genes that are critical to the sporulation process.</text>
</comment>
<evidence type="ECO:0000259" key="5">
    <source>
        <dbReference type="PROSITE" id="PS50112"/>
    </source>
</evidence>